<dbReference type="CDD" id="cd03443">
    <property type="entry name" value="PaaI_thioesterase"/>
    <property type="match status" value="1"/>
</dbReference>
<keyword evidence="3" id="KW-1185">Reference proteome</keyword>
<dbReference type="SUPFAM" id="SSF54637">
    <property type="entry name" value="Thioesterase/thiol ester dehydrase-isomerase"/>
    <property type="match status" value="1"/>
</dbReference>
<accession>A0AAD4KTC2</accession>
<evidence type="ECO:0000259" key="1">
    <source>
        <dbReference type="Pfam" id="PF03061"/>
    </source>
</evidence>
<evidence type="ECO:0000313" key="2">
    <source>
        <dbReference type="EMBL" id="KAH8698858.1"/>
    </source>
</evidence>
<reference evidence="2" key="1">
    <citation type="submission" date="2021-12" db="EMBL/GenBank/DDBJ databases">
        <title>Convergent genome expansion in fungi linked to evolution of root-endophyte symbiosis.</title>
        <authorList>
            <consortium name="DOE Joint Genome Institute"/>
            <person name="Ke Y.-H."/>
            <person name="Bonito G."/>
            <person name="Liao H.-L."/>
            <person name="Looney B."/>
            <person name="Rojas-Flechas A."/>
            <person name="Nash J."/>
            <person name="Hameed K."/>
            <person name="Schadt C."/>
            <person name="Martin F."/>
            <person name="Crous P.W."/>
            <person name="Miettinen O."/>
            <person name="Magnuson J.K."/>
            <person name="Labbe J."/>
            <person name="Jacobson D."/>
            <person name="Doktycz M.J."/>
            <person name="Veneault-Fourrey C."/>
            <person name="Kuo A."/>
            <person name="Mondo S."/>
            <person name="Calhoun S."/>
            <person name="Riley R."/>
            <person name="Ohm R."/>
            <person name="LaButti K."/>
            <person name="Andreopoulos B."/>
            <person name="Pangilinan J."/>
            <person name="Nolan M."/>
            <person name="Tritt A."/>
            <person name="Clum A."/>
            <person name="Lipzen A."/>
            <person name="Daum C."/>
            <person name="Barry K."/>
            <person name="Grigoriev I.V."/>
            <person name="Vilgalys R."/>
        </authorList>
    </citation>
    <scope>NUCLEOTIDE SEQUENCE</scope>
    <source>
        <strain evidence="2">PMI_201</strain>
    </source>
</reference>
<organism evidence="2 3">
    <name type="scientific">Talaromyces proteolyticus</name>
    <dbReference type="NCBI Taxonomy" id="1131652"/>
    <lineage>
        <taxon>Eukaryota</taxon>
        <taxon>Fungi</taxon>
        <taxon>Dikarya</taxon>
        <taxon>Ascomycota</taxon>
        <taxon>Pezizomycotina</taxon>
        <taxon>Eurotiomycetes</taxon>
        <taxon>Eurotiomycetidae</taxon>
        <taxon>Eurotiales</taxon>
        <taxon>Trichocomaceae</taxon>
        <taxon>Talaromyces</taxon>
        <taxon>Talaromyces sect. Bacilispori</taxon>
    </lineage>
</organism>
<gene>
    <name evidence="2" type="ORF">BGW36DRAFT_426547</name>
</gene>
<dbReference type="PANTHER" id="PTHR47260:SF7">
    <property type="entry name" value="THIOESTERASE FAMILY PROTEIN (AFU_ORTHOLOGUE AFUA_1G10800)"/>
    <property type="match status" value="1"/>
</dbReference>
<dbReference type="EMBL" id="JAJTJA010000005">
    <property type="protein sequence ID" value="KAH8698858.1"/>
    <property type="molecule type" value="Genomic_DNA"/>
</dbReference>
<dbReference type="Gene3D" id="3.10.129.10">
    <property type="entry name" value="Hotdog Thioesterase"/>
    <property type="match status" value="1"/>
</dbReference>
<evidence type="ECO:0000313" key="3">
    <source>
        <dbReference type="Proteomes" id="UP001201262"/>
    </source>
</evidence>
<dbReference type="Proteomes" id="UP001201262">
    <property type="component" value="Unassembled WGS sequence"/>
</dbReference>
<dbReference type="InterPro" id="IPR029069">
    <property type="entry name" value="HotDog_dom_sf"/>
</dbReference>
<dbReference type="RefSeq" id="XP_046073322.1">
    <property type="nucleotide sequence ID" value="XM_046220285.1"/>
</dbReference>
<dbReference type="Pfam" id="PF03061">
    <property type="entry name" value="4HBT"/>
    <property type="match status" value="1"/>
</dbReference>
<dbReference type="InterPro" id="IPR006683">
    <property type="entry name" value="Thioestr_dom"/>
</dbReference>
<protein>
    <submittedName>
        <fullName evidence="2">HotDog domain-containing protein</fullName>
    </submittedName>
</protein>
<proteinExistence type="predicted"/>
<sequence length="225" mass="24845">MVGATTPRSLLSATMKDHTQCGDFQGDLRGKIQSVIENSALVKSLRRRANCLESRPLSLPDDVRREHLVAGLMSGSESIPVTPYSFLEQTQEGYKLTMILYVGPNLSGHPGWAHGGFIATLLDESIARCAFQAMPTKVGVTANLSINYRKPIQLRQYLVVTARTVRTEGRKVFAEGWIEKFQADDDNYEQEILAEASAVVVSLQQVSSEVSLITKCDTPNIAFFH</sequence>
<dbReference type="GeneID" id="70250572"/>
<dbReference type="PANTHER" id="PTHR47260">
    <property type="entry name" value="UPF0644 PROTEIN PB2B4.06"/>
    <property type="match status" value="1"/>
</dbReference>
<dbReference type="InterPro" id="IPR052061">
    <property type="entry name" value="PTE-AB_protein"/>
</dbReference>
<comment type="caution">
    <text evidence="2">The sequence shown here is derived from an EMBL/GenBank/DDBJ whole genome shotgun (WGS) entry which is preliminary data.</text>
</comment>
<name>A0AAD4KTC2_9EURO</name>
<feature type="domain" description="Thioesterase" evidence="1">
    <location>
        <begin position="111"/>
        <end position="175"/>
    </location>
</feature>
<dbReference type="AlphaFoldDB" id="A0AAD4KTC2"/>